<dbReference type="AlphaFoldDB" id="A0A0C2XCA5"/>
<dbReference type="PROSITE" id="PS00122">
    <property type="entry name" value="CARBOXYLESTERASE_B_1"/>
    <property type="match status" value="1"/>
</dbReference>
<accession>A0A0C2XCA5</accession>
<dbReference type="HOGENOM" id="CLU_006586_10_7_1"/>
<gene>
    <name evidence="5" type="ORF">M408DRAFT_330394</name>
</gene>
<name>A0A0C2XCA5_SERVB</name>
<dbReference type="OrthoDB" id="408631at2759"/>
<dbReference type="GO" id="GO:0016787">
    <property type="term" value="F:hydrolase activity"/>
    <property type="evidence" value="ECO:0007669"/>
    <property type="project" value="UniProtKB-KW"/>
</dbReference>
<dbReference type="EC" id="3.1.1.-" evidence="3"/>
<keyword evidence="6" id="KW-1185">Reference proteome</keyword>
<comment type="similarity">
    <text evidence="1 3">Belongs to the type-B carboxylesterase/lipase family.</text>
</comment>
<reference evidence="6" key="2">
    <citation type="submission" date="2015-01" db="EMBL/GenBank/DDBJ databases">
        <title>Evolutionary Origins and Diversification of the Mycorrhizal Mutualists.</title>
        <authorList>
            <consortium name="DOE Joint Genome Institute"/>
            <consortium name="Mycorrhizal Genomics Consortium"/>
            <person name="Kohler A."/>
            <person name="Kuo A."/>
            <person name="Nagy L.G."/>
            <person name="Floudas D."/>
            <person name="Copeland A."/>
            <person name="Barry K.W."/>
            <person name="Cichocki N."/>
            <person name="Veneault-Fourrey C."/>
            <person name="LaButti K."/>
            <person name="Lindquist E.A."/>
            <person name="Lipzen A."/>
            <person name="Lundell T."/>
            <person name="Morin E."/>
            <person name="Murat C."/>
            <person name="Riley R."/>
            <person name="Ohm R."/>
            <person name="Sun H."/>
            <person name="Tunlid A."/>
            <person name="Henrissat B."/>
            <person name="Grigoriev I.V."/>
            <person name="Hibbett D.S."/>
            <person name="Martin F."/>
        </authorList>
    </citation>
    <scope>NUCLEOTIDE SEQUENCE [LARGE SCALE GENOMIC DNA]</scope>
    <source>
        <strain evidence="6">MAFF 305830</strain>
    </source>
</reference>
<dbReference type="ESTHER" id="9homo-a0a0c2xca5">
    <property type="family name" value="Fungal_carboxylesterase_lipase"/>
</dbReference>
<evidence type="ECO:0000256" key="2">
    <source>
        <dbReference type="ARBA" id="ARBA00022801"/>
    </source>
</evidence>
<reference evidence="5 6" key="1">
    <citation type="submission" date="2014-04" db="EMBL/GenBank/DDBJ databases">
        <authorList>
            <consortium name="DOE Joint Genome Institute"/>
            <person name="Kuo A."/>
            <person name="Zuccaro A."/>
            <person name="Kohler A."/>
            <person name="Nagy L.G."/>
            <person name="Floudas D."/>
            <person name="Copeland A."/>
            <person name="Barry K.W."/>
            <person name="Cichocki N."/>
            <person name="Veneault-Fourrey C."/>
            <person name="LaButti K."/>
            <person name="Lindquist E.A."/>
            <person name="Lipzen A."/>
            <person name="Lundell T."/>
            <person name="Morin E."/>
            <person name="Murat C."/>
            <person name="Sun H."/>
            <person name="Tunlid A."/>
            <person name="Henrissat B."/>
            <person name="Grigoriev I.V."/>
            <person name="Hibbett D.S."/>
            <person name="Martin F."/>
            <person name="Nordberg H.P."/>
            <person name="Cantor M.N."/>
            <person name="Hua S.X."/>
        </authorList>
    </citation>
    <scope>NUCLEOTIDE SEQUENCE [LARGE SCALE GENOMIC DNA]</scope>
    <source>
        <strain evidence="5 6">MAFF 305830</strain>
    </source>
</reference>
<dbReference type="PANTHER" id="PTHR11559">
    <property type="entry name" value="CARBOXYLESTERASE"/>
    <property type="match status" value="1"/>
</dbReference>
<evidence type="ECO:0000313" key="6">
    <source>
        <dbReference type="Proteomes" id="UP000054097"/>
    </source>
</evidence>
<keyword evidence="2 3" id="KW-0378">Hydrolase</keyword>
<dbReference type="InterPro" id="IPR002018">
    <property type="entry name" value="CarbesteraseB"/>
</dbReference>
<dbReference type="Proteomes" id="UP000054097">
    <property type="component" value="Unassembled WGS sequence"/>
</dbReference>
<dbReference type="InterPro" id="IPR029058">
    <property type="entry name" value="AB_hydrolase_fold"/>
</dbReference>
<dbReference type="InterPro" id="IPR019826">
    <property type="entry name" value="Carboxylesterase_B_AS"/>
</dbReference>
<dbReference type="STRING" id="933852.A0A0C2XCA5"/>
<proteinExistence type="inferred from homology"/>
<dbReference type="SUPFAM" id="SSF53474">
    <property type="entry name" value="alpha/beta-Hydrolases"/>
    <property type="match status" value="1"/>
</dbReference>
<evidence type="ECO:0000256" key="3">
    <source>
        <dbReference type="RuleBase" id="RU361235"/>
    </source>
</evidence>
<sequence length="554" mass="61424">MPNSRYLVSILVVAASFVLFRHFTGTTLVRIETDSVIYRGVQSKSGKLATFYGIPYAEPPLGNRRFRAPVPVKYESGEGNEKAILDVQKKSAFCIQSPLDPSHVLGGAGSEECLHLNIYTPSTAVTQTESQKLPVLVYIHGGGFLAGNPLSWPFEHWVEQFPNTVIVSIYYRLSIFGFLAAPSGEKSAGFDANAGFLDQLEALKWIKKNIGFFGGDNTRITIDGQSAGGASVLLHLLAYGGKQQLFQQAIAQSVYRPGLKTIAETKDHFNFVVEHAQCGMPGFSESDKVDCLRTKEVATLMRAAEAAQRHNSTWRYIPVVDGVIFQDTPTVLMNKGKISHVPVLTGATTDEAFARSDDMETELKRWYASPSQKDIAKFNRIYPESGFASKFDAIAAAVGETLLRCASETLVEVMERRGKRSYIYRFDERNPTQDGLLVQHSAENWWMFQGANTGDNGTFVLTPFTKPSQERFATELIAYWLSFVHAGDPNAFNLPGVPHWPAWSSGKGPTHRQRMVLKQRTGLTNESGSFVETKVSKELDRCHAVNLMAARIRF</sequence>
<evidence type="ECO:0000259" key="4">
    <source>
        <dbReference type="Pfam" id="PF00135"/>
    </source>
</evidence>
<dbReference type="Gene3D" id="3.40.50.1820">
    <property type="entry name" value="alpha/beta hydrolase"/>
    <property type="match status" value="1"/>
</dbReference>
<dbReference type="Pfam" id="PF00135">
    <property type="entry name" value="COesterase"/>
    <property type="match status" value="1"/>
</dbReference>
<organism evidence="5 6">
    <name type="scientific">Serendipita vermifera MAFF 305830</name>
    <dbReference type="NCBI Taxonomy" id="933852"/>
    <lineage>
        <taxon>Eukaryota</taxon>
        <taxon>Fungi</taxon>
        <taxon>Dikarya</taxon>
        <taxon>Basidiomycota</taxon>
        <taxon>Agaricomycotina</taxon>
        <taxon>Agaricomycetes</taxon>
        <taxon>Sebacinales</taxon>
        <taxon>Serendipitaceae</taxon>
        <taxon>Serendipita</taxon>
    </lineage>
</organism>
<evidence type="ECO:0000256" key="1">
    <source>
        <dbReference type="ARBA" id="ARBA00005964"/>
    </source>
</evidence>
<dbReference type="EMBL" id="KN824303">
    <property type="protein sequence ID" value="KIM26792.1"/>
    <property type="molecule type" value="Genomic_DNA"/>
</dbReference>
<dbReference type="InterPro" id="IPR050309">
    <property type="entry name" value="Type-B_Carboxylest/Lipase"/>
</dbReference>
<evidence type="ECO:0000313" key="5">
    <source>
        <dbReference type="EMBL" id="KIM26792.1"/>
    </source>
</evidence>
<protein>
    <recommendedName>
        <fullName evidence="3">Carboxylic ester hydrolase</fullName>
        <ecNumber evidence="3">3.1.1.-</ecNumber>
    </recommendedName>
</protein>
<feature type="domain" description="Carboxylesterase type B" evidence="4">
    <location>
        <begin position="42"/>
        <end position="506"/>
    </location>
</feature>